<name>A0A1W1XTU1_9NEIS</name>
<evidence type="ECO:0000313" key="1">
    <source>
        <dbReference type="EMBL" id="SMC26951.1"/>
    </source>
</evidence>
<evidence type="ECO:0000313" key="2">
    <source>
        <dbReference type="Proteomes" id="UP000192761"/>
    </source>
</evidence>
<protein>
    <submittedName>
        <fullName evidence="1">Uncharacterized protein</fullName>
    </submittedName>
</protein>
<accession>A0A1W1XTU1</accession>
<dbReference type="OrthoDB" id="5295681at2"/>
<gene>
    <name evidence="1" type="ORF">SAMN02745857_02664</name>
</gene>
<organism evidence="1 2">
    <name type="scientific">Andreprevotia lacus DSM 23236</name>
    <dbReference type="NCBI Taxonomy" id="1121001"/>
    <lineage>
        <taxon>Bacteria</taxon>
        <taxon>Pseudomonadati</taxon>
        <taxon>Pseudomonadota</taxon>
        <taxon>Betaproteobacteria</taxon>
        <taxon>Neisseriales</taxon>
        <taxon>Chitinibacteraceae</taxon>
        <taxon>Andreprevotia</taxon>
    </lineage>
</organism>
<dbReference type="STRING" id="1121001.SAMN02745857_02664"/>
<keyword evidence="2" id="KW-1185">Reference proteome</keyword>
<proteinExistence type="predicted"/>
<sequence length="162" mass="17749">MDGVIYHKTEKGQRELTERTLALSPRLRQLLILIDGKRNLGDLQQMSAGADLTEPLNRLLDAHLIEVLSGNPLLKPKAEPMTSQQGGLTPERVAAVLRAVHACSHQYLGQQWADKLESAIRAARTPQQLQTVIDDCLTALRRSGHRGAADTCQREVASALTA</sequence>
<dbReference type="AlphaFoldDB" id="A0A1W1XTU1"/>
<dbReference type="RefSeq" id="WP_084091297.1">
    <property type="nucleotide sequence ID" value="NZ_FWXD01000015.1"/>
</dbReference>
<reference evidence="1 2" key="1">
    <citation type="submission" date="2017-04" db="EMBL/GenBank/DDBJ databases">
        <authorList>
            <person name="Afonso C.L."/>
            <person name="Miller P.J."/>
            <person name="Scott M.A."/>
            <person name="Spackman E."/>
            <person name="Goraichik I."/>
            <person name="Dimitrov K.M."/>
            <person name="Suarez D.L."/>
            <person name="Swayne D.E."/>
        </authorList>
    </citation>
    <scope>NUCLEOTIDE SEQUENCE [LARGE SCALE GENOMIC DNA]</scope>
    <source>
        <strain evidence="1 2">DSM 23236</strain>
    </source>
</reference>
<dbReference type="Proteomes" id="UP000192761">
    <property type="component" value="Unassembled WGS sequence"/>
</dbReference>
<dbReference type="EMBL" id="FWXD01000015">
    <property type="protein sequence ID" value="SMC26951.1"/>
    <property type="molecule type" value="Genomic_DNA"/>
</dbReference>